<keyword evidence="13" id="KW-1185">Reference proteome</keyword>
<accession>A0A8T9CAR3</accession>
<dbReference type="EC" id="3.2.1.8" evidence="4 10"/>
<dbReference type="InterPro" id="IPR018208">
    <property type="entry name" value="GH11_AS_1"/>
</dbReference>
<keyword evidence="6 10" id="KW-0378">Hydrolase</keyword>
<evidence type="ECO:0000256" key="9">
    <source>
        <dbReference type="ARBA" id="ARBA00023326"/>
    </source>
</evidence>
<evidence type="ECO:0000256" key="10">
    <source>
        <dbReference type="PROSITE-ProRule" id="PRU01097"/>
    </source>
</evidence>
<proteinExistence type="inferred from homology"/>
<dbReference type="InterPro" id="IPR001137">
    <property type="entry name" value="Glyco_hydro_11"/>
</dbReference>
<dbReference type="PANTHER" id="PTHR46828:SF2">
    <property type="entry name" value="ENDO-1,4-BETA-XYLANASE A-RELATED"/>
    <property type="match status" value="1"/>
</dbReference>
<protein>
    <recommendedName>
        <fullName evidence="4 10">endo-1,4-beta-xylanase</fullName>
        <ecNumber evidence="4 10">3.2.1.8</ecNumber>
    </recommendedName>
</protein>
<dbReference type="SUPFAM" id="SSF49899">
    <property type="entry name" value="Concanavalin A-like lectins/glucanases"/>
    <property type="match status" value="1"/>
</dbReference>
<dbReference type="Pfam" id="PF00457">
    <property type="entry name" value="Glyco_hydro_11"/>
    <property type="match status" value="1"/>
</dbReference>
<dbReference type="PROSITE" id="PS51761">
    <property type="entry name" value="GH11_3"/>
    <property type="match status" value="1"/>
</dbReference>
<reference evidence="12 13" key="1">
    <citation type="submission" date="2018-05" db="EMBL/GenBank/DDBJ databases">
        <title>Genome sequencing and assembly of the regulated plant pathogen Lachnellula willkommii and related sister species for the development of diagnostic species identification markers.</title>
        <authorList>
            <person name="Giroux E."/>
            <person name="Bilodeau G."/>
        </authorList>
    </citation>
    <scope>NUCLEOTIDE SEQUENCE [LARGE SCALE GENOMIC DNA]</scope>
    <source>
        <strain evidence="12 13">CBS 268.59</strain>
    </source>
</reference>
<evidence type="ECO:0000256" key="1">
    <source>
        <dbReference type="ARBA" id="ARBA00000681"/>
    </source>
</evidence>
<dbReference type="InterPro" id="IPR013320">
    <property type="entry name" value="ConA-like_dom_sf"/>
</dbReference>
<dbReference type="PANTHER" id="PTHR46828">
    <property type="entry name" value="ENDO-1,4-BETA-XYLANASE A-RELATED"/>
    <property type="match status" value="1"/>
</dbReference>
<evidence type="ECO:0000256" key="4">
    <source>
        <dbReference type="ARBA" id="ARBA00012590"/>
    </source>
</evidence>
<evidence type="ECO:0000256" key="6">
    <source>
        <dbReference type="ARBA" id="ARBA00022801"/>
    </source>
</evidence>
<sequence>MDFFYSWWTDGTATATYTNQAAGGYSVAWSGNKGNLVGGKGWATGTSSYLAVYGWSKSPLIEYYMVENFGTYDPSSAATLMGTMTSKAWNTESCRLRVRIQHLLKELQPFSSIGLSVRPNAAAELSPRKSFRCLGQARLNFGTTMDYQIVATEGHNSAASSDIVVS</sequence>
<dbReference type="AlphaFoldDB" id="A0A8T9CAR3"/>
<comment type="caution">
    <text evidence="12">The sequence shown here is derived from an EMBL/GenBank/DDBJ whole genome shotgun (WGS) entry which is preliminary data.</text>
</comment>
<gene>
    <name evidence="12" type="primary">xyn11A</name>
    <name evidence="12" type="ORF">LSUE1_G004316</name>
</gene>
<evidence type="ECO:0000256" key="8">
    <source>
        <dbReference type="ARBA" id="ARBA00023295"/>
    </source>
</evidence>
<comment type="similarity">
    <text evidence="3 10">Belongs to the glycosyl hydrolase 11 (cellulase G) family.</text>
</comment>
<evidence type="ECO:0000256" key="7">
    <source>
        <dbReference type="ARBA" id="ARBA00023277"/>
    </source>
</evidence>
<evidence type="ECO:0000256" key="5">
    <source>
        <dbReference type="ARBA" id="ARBA00022651"/>
    </source>
</evidence>
<dbReference type="GO" id="GO:0045493">
    <property type="term" value="P:xylan catabolic process"/>
    <property type="evidence" value="ECO:0007669"/>
    <property type="project" value="UniProtKB-UniRule"/>
</dbReference>
<dbReference type="GO" id="GO:0031176">
    <property type="term" value="F:endo-1,4-beta-xylanase activity"/>
    <property type="evidence" value="ECO:0007669"/>
    <property type="project" value="UniProtKB-UniRule"/>
</dbReference>
<dbReference type="Gene3D" id="2.60.120.180">
    <property type="match status" value="1"/>
</dbReference>
<evidence type="ECO:0000259" key="11">
    <source>
        <dbReference type="PROSITE" id="PS51761"/>
    </source>
</evidence>
<name>A0A8T9CAR3_9HELO</name>
<evidence type="ECO:0000313" key="13">
    <source>
        <dbReference type="Proteomes" id="UP000469558"/>
    </source>
</evidence>
<evidence type="ECO:0000256" key="2">
    <source>
        <dbReference type="ARBA" id="ARBA00004851"/>
    </source>
</evidence>
<organism evidence="12 13">
    <name type="scientific">Lachnellula suecica</name>
    <dbReference type="NCBI Taxonomy" id="602035"/>
    <lineage>
        <taxon>Eukaryota</taxon>
        <taxon>Fungi</taxon>
        <taxon>Dikarya</taxon>
        <taxon>Ascomycota</taxon>
        <taxon>Pezizomycotina</taxon>
        <taxon>Leotiomycetes</taxon>
        <taxon>Helotiales</taxon>
        <taxon>Lachnaceae</taxon>
        <taxon>Lachnellula</taxon>
    </lineage>
</organism>
<dbReference type="PROSITE" id="PS00776">
    <property type="entry name" value="GH11_1"/>
    <property type="match status" value="1"/>
</dbReference>
<keyword evidence="8 10" id="KW-0326">Glycosidase</keyword>
<feature type="active site" description="Nucleophile" evidence="10">
    <location>
        <position position="62"/>
    </location>
</feature>
<evidence type="ECO:0000313" key="12">
    <source>
        <dbReference type="EMBL" id="TVY78376.1"/>
    </source>
</evidence>
<feature type="active site" description="Proton donor" evidence="10">
    <location>
        <position position="153"/>
    </location>
</feature>
<comment type="pathway">
    <text evidence="2 10">Glycan degradation; xylan degradation.</text>
</comment>
<evidence type="ECO:0000256" key="3">
    <source>
        <dbReference type="ARBA" id="ARBA00007792"/>
    </source>
</evidence>
<keyword evidence="5 10" id="KW-0858">Xylan degradation</keyword>
<dbReference type="EMBL" id="QGMK01000781">
    <property type="protein sequence ID" value="TVY78376.1"/>
    <property type="molecule type" value="Genomic_DNA"/>
</dbReference>
<dbReference type="OrthoDB" id="2115822at2759"/>
<dbReference type="InterPro" id="IPR013319">
    <property type="entry name" value="GH11/12"/>
</dbReference>
<keyword evidence="7 10" id="KW-0119">Carbohydrate metabolism</keyword>
<comment type="catalytic activity">
    <reaction evidence="1 10">
        <text>Endohydrolysis of (1-&gt;4)-beta-D-xylosidic linkages in xylans.</text>
        <dbReference type="EC" id="3.2.1.8"/>
    </reaction>
</comment>
<dbReference type="Proteomes" id="UP000469558">
    <property type="component" value="Unassembled WGS sequence"/>
</dbReference>
<feature type="domain" description="GH11" evidence="11">
    <location>
        <begin position="1"/>
        <end position="166"/>
    </location>
</feature>
<dbReference type="InterPro" id="IPR033123">
    <property type="entry name" value="GH11_dom"/>
</dbReference>
<keyword evidence="9 10" id="KW-0624">Polysaccharide degradation</keyword>